<keyword evidence="2" id="KW-1185">Reference proteome</keyword>
<comment type="caution">
    <text evidence="1">The sequence shown here is derived from an EMBL/GenBank/DDBJ whole genome shotgun (WGS) entry which is preliminary data.</text>
</comment>
<gene>
    <name evidence="1" type="ORF">EVAR_91691_1</name>
</gene>
<dbReference type="OrthoDB" id="10050074at2759"/>
<proteinExistence type="predicted"/>
<evidence type="ECO:0000313" key="2">
    <source>
        <dbReference type="Proteomes" id="UP000299102"/>
    </source>
</evidence>
<evidence type="ECO:0000313" key="1">
    <source>
        <dbReference type="EMBL" id="GBP86287.1"/>
    </source>
</evidence>
<protein>
    <submittedName>
        <fullName evidence="1">Uncharacterized protein</fullName>
    </submittedName>
</protein>
<organism evidence="1 2">
    <name type="scientific">Eumeta variegata</name>
    <name type="common">Bagworm moth</name>
    <name type="synonym">Eumeta japonica</name>
    <dbReference type="NCBI Taxonomy" id="151549"/>
    <lineage>
        <taxon>Eukaryota</taxon>
        <taxon>Metazoa</taxon>
        <taxon>Ecdysozoa</taxon>
        <taxon>Arthropoda</taxon>
        <taxon>Hexapoda</taxon>
        <taxon>Insecta</taxon>
        <taxon>Pterygota</taxon>
        <taxon>Neoptera</taxon>
        <taxon>Endopterygota</taxon>
        <taxon>Lepidoptera</taxon>
        <taxon>Glossata</taxon>
        <taxon>Ditrysia</taxon>
        <taxon>Tineoidea</taxon>
        <taxon>Psychidae</taxon>
        <taxon>Oiketicinae</taxon>
        <taxon>Eumeta</taxon>
    </lineage>
</organism>
<dbReference type="EMBL" id="BGZK01001784">
    <property type="protein sequence ID" value="GBP86287.1"/>
    <property type="molecule type" value="Genomic_DNA"/>
</dbReference>
<sequence length="118" mass="13768">MTYAAPVHVNPNSLYQLQILQKNFCKRASGALWYIRNDILHRNLELHMISKYMQDMSKNFFDIAANHPNPLLQLVVSYEALPPHYFIRWPRSVLSGLPDELTAEVERLIDINKNMSEV</sequence>
<dbReference type="AlphaFoldDB" id="A0A4C1ZI36"/>
<reference evidence="1 2" key="1">
    <citation type="journal article" date="2019" name="Commun. Biol.">
        <title>The bagworm genome reveals a unique fibroin gene that provides high tensile strength.</title>
        <authorList>
            <person name="Kono N."/>
            <person name="Nakamura H."/>
            <person name="Ohtoshi R."/>
            <person name="Tomita M."/>
            <person name="Numata K."/>
            <person name="Arakawa K."/>
        </authorList>
    </citation>
    <scope>NUCLEOTIDE SEQUENCE [LARGE SCALE GENOMIC DNA]</scope>
</reference>
<name>A0A4C1ZI36_EUMVA</name>
<dbReference type="Proteomes" id="UP000299102">
    <property type="component" value="Unassembled WGS sequence"/>
</dbReference>
<accession>A0A4C1ZI36</accession>